<comment type="caution">
    <text evidence="2">The sequence shown here is derived from an EMBL/GenBank/DDBJ whole genome shotgun (WGS) entry which is preliminary data.</text>
</comment>
<evidence type="ECO:0000313" key="2">
    <source>
        <dbReference type="EMBL" id="MDQ0113744.1"/>
    </source>
</evidence>
<evidence type="ECO:0000259" key="1">
    <source>
        <dbReference type="Pfam" id="PF00561"/>
    </source>
</evidence>
<dbReference type="Gene3D" id="3.40.50.1820">
    <property type="entry name" value="alpha/beta hydrolase"/>
    <property type="match status" value="1"/>
</dbReference>
<reference evidence="2 3" key="1">
    <citation type="submission" date="2023-07" db="EMBL/GenBank/DDBJ databases">
        <title>Sorghum-associated microbial communities from plants grown in Nebraska, USA.</title>
        <authorList>
            <person name="Schachtman D."/>
        </authorList>
    </citation>
    <scope>NUCLEOTIDE SEQUENCE [LARGE SCALE GENOMIC DNA]</scope>
    <source>
        <strain evidence="2 3">CC482</strain>
    </source>
</reference>
<dbReference type="InterPro" id="IPR000073">
    <property type="entry name" value="AB_hydrolase_1"/>
</dbReference>
<dbReference type="SUPFAM" id="SSF53474">
    <property type="entry name" value="alpha/beta-Hydrolases"/>
    <property type="match status" value="1"/>
</dbReference>
<name>A0ABT9U5Q2_PAEHA</name>
<accession>A0ABT9U5Q2</accession>
<proteinExistence type="predicted"/>
<feature type="domain" description="AB hydrolase-1" evidence="1">
    <location>
        <begin position="64"/>
        <end position="149"/>
    </location>
</feature>
<dbReference type="EMBL" id="JAUSSU010000006">
    <property type="protein sequence ID" value="MDQ0113744.1"/>
    <property type="molecule type" value="Genomic_DNA"/>
</dbReference>
<dbReference type="Proteomes" id="UP001229346">
    <property type="component" value="Unassembled WGS sequence"/>
</dbReference>
<protein>
    <submittedName>
        <fullName evidence="2">Pimeloyl-ACP methyl ester carboxylesterase</fullName>
    </submittedName>
</protein>
<organism evidence="2 3">
    <name type="scientific">Paenibacillus harenae</name>
    <dbReference type="NCBI Taxonomy" id="306543"/>
    <lineage>
        <taxon>Bacteria</taxon>
        <taxon>Bacillati</taxon>
        <taxon>Bacillota</taxon>
        <taxon>Bacilli</taxon>
        <taxon>Bacillales</taxon>
        <taxon>Paenibacillaceae</taxon>
        <taxon>Paenibacillus</taxon>
    </lineage>
</organism>
<dbReference type="Pfam" id="PF00561">
    <property type="entry name" value="Abhydrolase_1"/>
    <property type="match status" value="1"/>
</dbReference>
<keyword evidence="3" id="KW-1185">Reference proteome</keyword>
<gene>
    <name evidence="2" type="ORF">J2T15_003187</name>
</gene>
<evidence type="ECO:0000313" key="3">
    <source>
        <dbReference type="Proteomes" id="UP001229346"/>
    </source>
</evidence>
<dbReference type="InterPro" id="IPR029058">
    <property type="entry name" value="AB_hydrolase_fold"/>
</dbReference>
<sequence>MKQYDGDTVIESYLRLFDAEFDRIQVDTRFGQTHTLVTGPLNGKPLFILQGGNCINPMTLSWFTPLLTKFRIYAPDTIGHPGYSSESRISAKDESFALWVSDLMDHFNIKQSGFIGPSYGAGIILRLATYMPERIACSVLVAPSGLEIGSKLTMIKKILLPLILFNRTSSDNQLQNIADAMSHHSMDELDKQILGELFTSVKLEQNMPKQTENYLWNGALSIKTIFG</sequence>